<dbReference type="OrthoDB" id="996198at2759"/>
<reference evidence="9" key="1">
    <citation type="journal article" date="2020" name="bioRxiv">
        <title>Hybrid origin of Populus tomentosa Carr. identified through genome sequencing and phylogenomic analysis.</title>
        <authorList>
            <person name="An X."/>
            <person name="Gao K."/>
            <person name="Chen Z."/>
            <person name="Li J."/>
            <person name="Yang X."/>
            <person name="Yang X."/>
            <person name="Zhou J."/>
            <person name="Guo T."/>
            <person name="Zhao T."/>
            <person name="Huang S."/>
            <person name="Miao D."/>
            <person name="Khan W.U."/>
            <person name="Rao P."/>
            <person name="Ye M."/>
            <person name="Lei B."/>
            <person name="Liao W."/>
            <person name="Wang J."/>
            <person name="Ji L."/>
            <person name="Li Y."/>
            <person name="Guo B."/>
            <person name="Mustafa N.S."/>
            <person name="Li S."/>
            <person name="Yun Q."/>
            <person name="Keller S.R."/>
            <person name="Mao J."/>
            <person name="Zhang R."/>
            <person name="Strauss S.H."/>
        </authorList>
    </citation>
    <scope>NUCLEOTIDE SEQUENCE</scope>
    <source>
        <strain evidence="9">GM15</strain>
        <tissue evidence="9">Leaf</tissue>
    </source>
</reference>
<sequence length="843" mass="97173">MSRTVLQSRFWQHKACQLKVLTDLFAFHLKARVNGVAMVVKKAVAARNVATFSNTLEVSRNLLLINCETKREAKNERVVPVILVSGIRGQWQEEQVVHVMDVMVEEAVAAFLGRGFQNAEVGFLGFEIFGKAKRDLKCLSQASSDLIARTEPYNSEERKLVRSGPARLDQKKGLAWESSKYIGRQMWPPDLNLVLTEMSSPLVNKLMACAKAVAAGNLKLADVLYEEMEGLTAEETSEVTKKVVSYFAEALARRVHGVYPRNPFPLLPSSIVNTRGSLHYFESITTTIDSVASVYFNGKQPVHFIDFSIMLRSRQYDSLLIQFSLRRRFRPDRVFRLTNIGPNPCKDSNHIQERQRKLTELARQLNIDFQLQQFEANIPADIEECVLKLESTSEDEIVIVRWEFELHKLLAVEGAIERVLSKLKELKPKFMLIKEQEADHNSPDFFDRFALSFQYYSRVFNHFNCVTGETDREEILERHWRRQISNVVACEGIDRVERHQTFYQWKERLRCAGFRPGFETVCKFPMFYPFRGHPLFFTSLWEPIDPTEFSRGVGIGNPITIQDASVSSVIEPEEVCSSDSEDDSSDDNSNTLGIFWNQKKWSAEEVREYLVSSFTERESRRINRWMSRRLTGNSAGRDKKLSVCDTSLASLLRIPPSNTPIWEAKQYYVDDSVCYQCIFRAAEEEMDGVTFLLTGKWTESKVLSYLNIEEIAGTSKLFIPVCLENHWILICVDIERRALLWLDSLSFDHAEKGVISRWIIEHLVPKLGYDNAQEWQFLEPVDLPRQTNAVDCGIFVMKYADCLALGDHFPFTQQDIPLFRHHIFLDIYRGKLRPQILPKNFRA</sequence>
<dbReference type="PROSITE" id="PS50600">
    <property type="entry name" value="ULP_PROTEASE"/>
    <property type="match status" value="1"/>
</dbReference>
<evidence type="ECO:0000256" key="6">
    <source>
        <dbReference type="ARBA" id="ARBA00023242"/>
    </source>
</evidence>
<feature type="domain" description="Ubiquitin-like protease family profile" evidence="8">
    <location>
        <begin position="559"/>
        <end position="803"/>
    </location>
</feature>
<keyword evidence="4" id="KW-0805">Transcription regulation</keyword>
<dbReference type="InterPro" id="IPR003653">
    <property type="entry name" value="Peptidase_C48_C"/>
</dbReference>
<evidence type="ECO:0000259" key="8">
    <source>
        <dbReference type="PROSITE" id="PS50600"/>
    </source>
</evidence>
<feature type="region of interest" description="SAW" evidence="7">
    <location>
        <begin position="489"/>
        <end position="567"/>
    </location>
</feature>
<evidence type="ECO:0000313" key="10">
    <source>
        <dbReference type="Proteomes" id="UP000886885"/>
    </source>
</evidence>
<dbReference type="Proteomes" id="UP000886885">
    <property type="component" value="Chromosome 17A"/>
</dbReference>
<evidence type="ECO:0000256" key="4">
    <source>
        <dbReference type="ARBA" id="ARBA00023015"/>
    </source>
</evidence>
<dbReference type="GO" id="GO:0008234">
    <property type="term" value="F:cysteine-type peptidase activity"/>
    <property type="evidence" value="ECO:0007669"/>
    <property type="project" value="InterPro"/>
</dbReference>
<comment type="caution">
    <text evidence="9">The sequence shown here is derived from an EMBL/GenBank/DDBJ whole genome shotgun (WGS) entry which is preliminary data.</text>
</comment>
<comment type="similarity">
    <text evidence="7">Belongs to the GRAS family.</text>
</comment>
<evidence type="ECO:0000256" key="1">
    <source>
        <dbReference type="ARBA" id="ARBA00004123"/>
    </source>
</evidence>
<evidence type="ECO:0000256" key="7">
    <source>
        <dbReference type="PROSITE-ProRule" id="PRU01191"/>
    </source>
</evidence>
<dbReference type="PROSITE" id="PS50985">
    <property type="entry name" value="GRAS"/>
    <property type="match status" value="1"/>
</dbReference>
<dbReference type="PANTHER" id="PTHR31636">
    <property type="entry name" value="OSJNBA0084A10.13 PROTEIN-RELATED"/>
    <property type="match status" value="1"/>
</dbReference>
<evidence type="ECO:0000256" key="2">
    <source>
        <dbReference type="ARBA" id="ARBA00022670"/>
    </source>
</evidence>
<dbReference type="EMBL" id="JAAWWB010000033">
    <property type="protein sequence ID" value="KAG6743401.1"/>
    <property type="molecule type" value="Genomic_DNA"/>
</dbReference>
<accession>A0A8X7Y3K4</accession>
<dbReference type="InterPro" id="IPR005202">
    <property type="entry name" value="TF_GRAS"/>
</dbReference>
<dbReference type="GO" id="GO:0006508">
    <property type="term" value="P:proteolysis"/>
    <property type="evidence" value="ECO:0007669"/>
    <property type="project" value="UniProtKB-KW"/>
</dbReference>
<protein>
    <recommendedName>
        <fullName evidence="8">Ubiquitin-like protease family profile domain-containing protein</fullName>
    </recommendedName>
</protein>
<keyword evidence="6" id="KW-0539">Nucleus</keyword>
<organism evidence="9 10">
    <name type="scientific">Populus tomentosa</name>
    <name type="common">Chinese white poplar</name>
    <dbReference type="NCBI Taxonomy" id="118781"/>
    <lineage>
        <taxon>Eukaryota</taxon>
        <taxon>Viridiplantae</taxon>
        <taxon>Streptophyta</taxon>
        <taxon>Embryophyta</taxon>
        <taxon>Tracheophyta</taxon>
        <taxon>Spermatophyta</taxon>
        <taxon>Magnoliopsida</taxon>
        <taxon>eudicotyledons</taxon>
        <taxon>Gunneridae</taxon>
        <taxon>Pentapetalae</taxon>
        <taxon>rosids</taxon>
        <taxon>fabids</taxon>
        <taxon>Malpighiales</taxon>
        <taxon>Salicaceae</taxon>
        <taxon>Saliceae</taxon>
        <taxon>Populus</taxon>
    </lineage>
</organism>
<name>A0A8X7Y3K4_POPTO</name>
<proteinExistence type="inferred from homology"/>
<comment type="caution">
    <text evidence="7">Lacks conserved residue(s) required for the propagation of feature annotation.</text>
</comment>
<evidence type="ECO:0000313" key="9">
    <source>
        <dbReference type="EMBL" id="KAG6743401.1"/>
    </source>
</evidence>
<keyword evidence="3" id="KW-0378">Hydrolase</keyword>
<keyword evidence="5" id="KW-0804">Transcription</keyword>
<comment type="subcellular location">
    <subcellularLocation>
        <location evidence="1">Nucleus</location>
    </subcellularLocation>
</comment>
<feature type="short sequence motif" description="LXXLL motif" evidence="7">
    <location>
        <begin position="406"/>
        <end position="410"/>
    </location>
</feature>
<gene>
    <name evidence="9" type="ORF">POTOM_054355</name>
</gene>
<dbReference type="Pfam" id="PF03514">
    <property type="entry name" value="GRAS"/>
    <property type="match status" value="1"/>
</dbReference>
<dbReference type="GO" id="GO:0005634">
    <property type="term" value="C:nucleus"/>
    <property type="evidence" value="ECO:0007669"/>
    <property type="project" value="UniProtKB-SubCell"/>
</dbReference>
<keyword evidence="2" id="KW-0645">Protease</keyword>
<keyword evidence="10" id="KW-1185">Reference proteome</keyword>
<dbReference type="Pfam" id="PF02902">
    <property type="entry name" value="Peptidase_C48"/>
    <property type="match status" value="1"/>
</dbReference>
<dbReference type="AlphaFoldDB" id="A0A8X7Y3K4"/>
<evidence type="ECO:0000256" key="5">
    <source>
        <dbReference type="ARBA" id="ARBA00023163"/>
    </source>
</evidence>
<evidence type="ECO:0000256" key="3">
    <source>
        <dbReference type="ARBA" id="ARBA00022801"/>
    </source>
</evidence>